<feature type="domain" description="TadE-like" evidence="3">
    <location>
        <begin position="16"/>
        <end position="58"/>
    </location>
</feature>
<dbReference type="OrthoDB" id="4337166at2"/>
<comment type="caution">
    <text evidence="4">The sequence shown here is derived from an EMBL/GenBank/DDBJ whole genome shotgun (WGS) entry which is preliminary data.</text>
</comment>
<organism evidence="4 5">
    <name type="scientific">Streptomyces palmae</name>
    <dbReference type="NCBI Taxonomy" id="1701085"/>
    <lineage>
        <taxon>Bacteria</taxon>
        <taxon>Bacillati</taxon>
        <taxon>Actinomycetota</taxon>
        <taxon>Actinomycetes</taxon>
        <taxon>Kitasatosporales</taxon>
        <taxon>Streptomycetaceae</taxon>
        <taxon>Streptomyces</taxon>
    </lineage>
</organism>
<evidence type="ECO:0000256" key="2">
    <source>
        <dbReference type="SAM" id="Phobius"/>
    </source>
</evidence>
<dbReference type="EMBL" id="SRID01000010">
    <property type="protein sequence ID" value="TGB18093.1"/>
    <property type="molecule type" value="Genomic_DNA"/>
</dbReference>
<evidence type="ECO:0000259" key="3">
    <source>
        <dbReference type="Pfam" id="PF07811"/>
    </source>
</evidence>
<sequence length="157" mass="15468">MRSSEPGARRRAADGGFVTAEAALAAPVLVLFALALIWALMAASAQLRCVDGARAGARAAARSESPAAAVAAARSAAPKGARVELRREGDLVRVRVEVRAAGPGPLAVRLHGEAVALAEDTSAPGAAGAADASGAPGATGGWGGSAVLGPTVRRTAW</sequence>
<accession>A0A4Z0HES9</accession>
<reference evidence="4 5" key="1">
    <citation type="submission" date="2019-03" db="EMBL/GenBank/DDBJ databases">
        <authorList>
            <person name="Gonzalez-Pimentel J.L."/>
        </authorList>
    </citation>
    <scope>NUCLEOTIDE SEQUENCE [LARGE SCALE GENOMIC DNA]</scope>
    <source>
        <strain evidence="4 5">JCM 31289</strain>
    </source>
</reference>
<dbReference type="AlphaFoldDB" id="A0A4Z0HES9"/>
<name>A0A4Z0HES9_9ACTN</name>
<feature type="transmembrane region" description="Helical" evidence="2">
    <location>
        <begin position="21"/>
        <end position="41"/>
    </location>
</feature>
<dbReference type="Pfam" id="PF07811">
    <property type="entry name" value="TadE"/>
    <property type="match status" value="1"/>
</dbReference>
<keyword evidence="2" id="KW-1133">Transmembrane helix</keyword>
<keyword evidence="2" id="KW-0812">Transmembrane</keyword>
<dbReference type="RefSeq" id="WP_135337213.1">
    <property type="nucleotide sequence ID" value="NZ_JBHLTX010000053.1"/>
</dbReference>
<keyword evidence="5" id="KW-1185">Reference proteome</keyword>
<evidence type="ECO:0000313" key="4">
    <source>
        <dbReference type="EMBL" id="TGB18093.1"/>
    </source>
</evidence>
<evidence type="ECO:0000256" key="1">
    <source>
        <dbReference type="SAM" id="MobiDB-lite"/>
    </source>
</evidence>
<dbReference type="Proteomes" id="UP000297948">
    <property type="component" value="Unassembled WGS sequence"/>
</dbReference>
<dbReference type="InterPro" id="IPR049790">
    <property type="entry name" value="Rv3655c/TadE"/>
</dbReference>
<protein>
    <recommendedName>
        <fullName evidence="3">TadE-like domain-containing protein</fullName>
    </recommendedName>
</protein>
<dbReference type="NCBIfam" id="NF041390">
    <property type="entry name" value="TadE_Rv3655c"/>
    <property type="match status" value="1"/>
</dbReference>
<keyword evidence="2" id="KW-0472">Membrane</keyword>
<proteinExistence type="predicted"/>
<evidence type="ECO:0000313" key="5">
    <source>
        <dbReference type="Proteomes" id="UP000297948"/>
    </source>
</evidence>
<gene>
    <name evidence="4" type="ORF">E4099_02400</name>
</gene>
<feature type="compositionally biased region" description="Gly residues" evidence="1">
    <location>
        <begin position="137"/>
        <end position="146"/>
    </location>
</feature>
<feature type="compositionally biased region" description="Low complexity" evidence="1">
    <location>
        <begin position="126"/>
        <end position="136"/>
    </location>
</feature>
<feature type="region of interest" description="Disordered" evidence="1">
    <location>
        <begin position="126"/>
        <end position="157"/>
    </location>
</feature>
<dbReference type="InterPro" id="IPR012495">
    <property type="entry name" value="TadE-like_dom"/>
</dbReference>